<reference evidence="7" key="3">
    <citation type="submission" date="2025-09" db="UniProtKB">
        <authorList>
            <consortium name="Ensembl"/>
        </authorList>
    </citation>
    <scope>IDENTIFICATION</scope>
</reference>
<dbReference type="Pfam" id="PF00209">
    <property type="entry name" value="SNF"/>
    <property type="match status" value="1"/>
</dbReference>
<evidence type="ECO:0000313" key="7">
    <source>
        <dbReference type="Ensembl" id="ENSHHUP00000029558.1"/>
    </source>
</evidence>
<accession>A0A4W5LUE8</accession>
<comment type="subcellular location">
    <subcellularLocation>
        <location evidence="1">Membrane</location>
        <topology evidence="1">Multi-pass membrane protein</topology>
    </subcellularLocation>
</comment>
<evidence type="ECO:0000256" key="6">
    <source>
        <dbReference type="SAM" id="Phobius"/>
    </source>
</evidence>
<reference evidence="7" key="2">
    <citation type="submission" date="2025-08" db="UniProtKB">
        <authorList>
            <consortium name="Ensembl"/>
        </authorList>
    </citation>
    <scope>IDENTIFICATION</scope>
</reference>
<keyword evidence="5 6" id="KW-0472">Membrane</keyword>
<sequence>MNITVENYEQWFDSLNGTHPSRVSNLNLKTCDLQTFLDQSASGTGLAFIVFTEAVISMPGSQVWADHLFFYIFIFIISLKKVQFKYRDNSVLNPVKYIWI</sequence>
<dbReference type="InterPro" id="IPR000175">
    <property type="entry name" value="Na/ntran_symport"/>
</dbReference>
<evidence type="ECO:0000256" key="2">
    <source>
        <dbReference type="ARBA" id="ARBA00022448"/>
    </source>
</evidence>
<feature type="transmembrane region" description="Helical" evidence="6">
    <location>
        <begin position="61"/>
        <end position="79"/>
    </location>
</feature>
<dbReference type="AlphaFoldDB" id="A0A4W5LUE8"/>
<keyword evidence="2" id="KW-0813">Transport</keyword>
<protein>
    <submittedName>
        <fullName evidence="7">Uncharacterized protein</fullName>
    </submittedName>
</protein>
<dbReference type="GO" id="GO:0016020">
    <property type="term" value="C:membrane"/>
    <property type="evidence" value="ECO:0007669"/>
    <property type="project" value="UniProtKB-SubCell"/>
</dbReference>
<evidence type="ECO:0000256" key="4">
    <source>
        <dbReference type="ARBA" id="ARBA00022989"/>
    </source>
</evidence>
<keyword evidence="3 6" id="KW-0812">Transmembrane</keyword>
<evidence type="ECO:0000313" key="8">
    <source>
        <dbReference type="Proteomes" id="UP000314982"/>
    </source>
</evidence>
<proteinExistence type="predicted"/>
<evidence type="ECO:0000256" key="5">
    <source>
        <dbReference type="ARBA" id="ARBA00023136"/>
    </source>
</evidence>
<keyword evidence="8" id="KW-1185">Reference proteome</keyword>
<reference evidence="8" key="1">
    <citation type="submission" date="2018-06" db="EMBL/GenBank/DDBJ databases">
        <title>Genome assembly of Danube salmon.</title>
        <authorList>
            <person name="Macqueen D.J."/>
            <person name="Gundappa M.K."/>
        </authorList>
    </citation>
    <scope>NUCLEOTIDE SEQUENCE [LARGE SCALE GENOMIC DNA]</scope>
</reference>
<dbReference type="Ensembl" id="ENSHHUT00000030785.1">
    <property type="protein sequence ID" value="ENSHHUP00000029558.1"/>
    <property type="gene ID" value="ENSHHUG00000018836.1"/>
</dbReference>
<keyword evidence="4 6" id="KW-1133">Transmembrane helix</keyword>
<dbReference type="Proteomes" id="UP000314982">
    <property type="component" value="Unassembled WGS sequence"/>
</dbReference>
<name>A0A4W5LUE8_9TELE</name>
<evidence type="ECO:0000256" key="1">
    <source>
        <dbReference type="ARBA" id="ARBA00004141"/>
    </source>
</evidence>
<evidence type="ECO:0000256" key="3">
    <source>
        <dbReference type="ARBA" id="ARBA00022692"/>
    </source>
</evidence>
<dbReference type="InterPro" id="IPR037272">
    <property type="entry name" value="SNS_sf"/>
</dbReference>
<dbReference type="SUPFAM" id="SSF161070">
    <property type="entry name" value="SNF-like"/>
    <property type="match status" value="1"/>
</dbReference>
<organism evidence="7 8">
    <name type="scientific">Hucho hucho</name>
    <name type="common">huchen</name>
    <dbReference type="NCBI Taxonomy" id="62062"/>
    <lineage>
        <taxon>Eukaryota</taxon>
        <taxon>Metazoa</taxon>
        <taxon>Chordata</taxon>
        <taxon>Craniata</taxon>
        <taxon>Vertebrata</taxon>
        <taxon>Euteleostomi</taxon>
        <taxon>Actinopterygii</taxon>
        <taxon>Neopterygii</taxon>
        <taxon>Teleostei</taxon>
        <taxon>Protacanthopterygii</taxon>
        <taxon>Salmoniformes</taxon>
        <taxon>Salmonidae</taxon>
        <taxon>Salmoninae</taxon>
        <taxon>Hucho</taxon>
    </lineage>
</organism>
<dbReference type="STRING" id="62062.ENSHHUP00000029558"/>